<keyword evidence="6 10" id="KW-0472">Membrane</keyword>
<dbReference type="AlphaFoldDB" id="F7AM41"/>
<feature type="transmembrane region" description="Helical" evidence="10">
    <location>
        <begin position="85"/>
        <end position="106"/>
    </location>
</feature>
<keyword evidence="4 10" id="KW-1133">Transmembrane helix</keyword>
<reference evidence="13" key="3">
    <citation type="submission" date="2025-08" db="UniProtKB">
        <authorList>
            <consortium name="Ensembl"/>
        </authorList>
    </citation>
    <scope>IDENTIFICATION</scope>
</reference>
<feature type="domain" description="G-protein coupled receptors family 1 profile" evidence="12">
    <location>
        <begin position="1"/>
        <end position="235"/>
    </location>
</feature>
<feature type="transmembrane region" description="Helical" evidence="10">
    <location>
        <begin position="218"/>
        <end position="238"/>
    </location>
</feature>
<keyword evidence="2" id="KW-1003">Cell membrane</keyword>
<dbReference type="PANTHER" id="PTHR24229:SF109">
    <property type="entry name" value="SOMATOSTATIN RECEPTOR TYPE 2-LIKE"/>
    <property type="match status" value="1"/>
</dbReference>
<feature type="transmembrane region" description="Helical" evidence="10">
    <location>
        <begin position="179"/>
        <end position="198"/>
    </location>
</feature>
<dbReference type="InterPro" id="IPR000276">
    <property type="entry name" value="GPCR_Rhodpsn"/>
</dbReference>
<evidence type="ECO:0000256" key="10">
    <source>
        <dbReference type="SAM" id="Phobius"/>
    </source>
</evidence>
<evidence type="ECO:0000256" key="1">
    <source>
        <dbReference type="ARBA" id="ARBA00004651"/>
    </source>
</evidence>
<keyword evidence="5 9" id="KW-0297">G-protein coupled receptor</keyword>
<dbReference type="GO" id="GO:0007218">
    <property type="term" value="P:neuropeptide signaling pathway"/>
    <property type="evidence" value="ECO:0000318"/>
    <property type="project" value="GO_Central"/>
</dbReference>
<evidence type="ECO:0000256" key="6">
    <source>
        <dbReference type="ARBA" id="ARBA00023136"/>
    </source>
</evidence>
<evidence type="ECO:0000313" key="14">
    <source>
        <dbReference type="Proteomes" id="UP000008144"/>
    </source>
</evidence>
<keyword evidence="8 9" id="KW-0807">Transducer</keyword>
<organism evidence="13 14">
    <name type="scientific">Ciona intestinalis</name>
    <name type="common">Transparent sea squirt</name>
    <name type="synonym">Ascidia intestinalis</name>
    <dbReference type="NCBI Taxonomy" id="7719"/>
    <lineage>
        <taxon>Eukaryota</taxon>
        <taxon>Metazoa</taxon>
        <taxon>Chordata</taxon>
        <taxon>Tunicata</taxon>
        <taxon>Ascidiacea</taxon>
        <taxon>Phlebobranchia</taxon>
        <taxon>Cionidae</taxon>
        <taxon>Ciona</taxon>
    </lineage>
</organism>
<dbReference type="GO" id="GO:0042923">
    <property type="term" value="F:neuropeptide binding"/>
    <property type="evidence" value="ECO:0000318"/>
    <property type="project" value="GO_Central"/>
</dbReference>
<dbReference type="Proteomes" id="UP000008144">
    <property type="component" value="Chromosome 7"/>
</dbReference>
<dbReference type="GO" id="GO:0004930">
    <property type="term" value="F:G protein-coupled receptor activity"/>
    <property type="evidence" value="ECO:0000318"/>
    <property type="project" value="GO_Central"/>
</dbReference>
<comment type="similarity">
    <text evidence="9">Belongs to the G-protein coupled receptor 1 family.</text>
</comment>
<keyword evidence="7 9" id="KW-0675">Receptor</keyword>
<dbReference type="Pfam" id="PF00001">
    <property type="entry name" value="7tm_1"/>
    <property type="match status" value="1"/>
</dbReference>
<comment type="subcellular location">
    <subcellularLocation>
        <location evidence="1">Cell membrane</location>
        <topology evidence="1">Multi-pass membrane protein</topology>
    </subcellularLocation>
</comment>
<reference evidence="13" key="4">
    <citation type="submission" date="2025-09" db="UniProtKB">
        <authorList>
            <consortium name="Ensembl"/>
        </authorList>
    </citation>
    <scope>IDENTIFICATION</scope>
</reference>
<evidence type="ECO:0000256" key="8">
    <source>
        <dbReference type="ARBA" id="ARBA00023224"/>
    </source>
</evidence>
<feature type="transmembrane region" description="Helical" evidence="10">
    <location>
        <begin position="48"/>
        <end position="65"/>
    </location>
</feature>
<dbReference type="EMBL" id="EAAA01002436">
    <property type="status" value="NOT_ANNOTATED_CDS"/>
    <property type="molecule type" value="Genomic_DNA"/>
</dbReference>
<dbReference type="PANTHER" id="PTHR24229">
    <property type="entry name" value="NEUROPEPTIDES RECEPTOR"/>
    <property type="match status" value="1"/>
</dbReference>
<dbReference type="GO" id="GO:0043005">
    <property type="term" value="C:neuron projection"/>
    <property type="evidence" value="ECO:0000318"/>
    <property type="project" value="GO_Central"/>
</dbReference>
<dbReference type="InterPro" id="IPR017452">
    <property type="entry name" value="GPCR_Rhodpsn_7TM"/>
</dbReference>
<dbReference type="Gene3D" id="1.20.1070.10">
    <property type="entry name" value="Rhodopsin 7-helix transmembrane proteins"/>
    <property type="match status" value="1"/>
</dbReference>
<name>F7AM41_CIOIN</name>
<evidence type="ECO:0000256" key="7">
    <source>
        <dbReference type="ARBA" id="ARBA00023170"/>
    </source>
</evidence>
<keyword evidence="3 9" id="KW-0812">Transmembrane</keyword>
<dbReference type="InParanoid" id="F7AM41"/>
<dbReference type="PROSITE" id="PS00237">
    <property type="entry name" value="G_PROTEIN_RECEP_F1_1"/>
    <property type="match status" value="1"/>
</dbReference>
<protein>
    <recommendedName>
        <fullName evidence="12">G-protein coupled receptors family 1 profile domain-containing protein</fullName>
    </recommendedName>
</protein>
<feature type="chain" id="PRO_5003348664" description="G-protein coupled receptors family 1 profile domain-containing protein" evidence="11">
    <location>
        <begin position="24"/>
        <end position="311"/>
    </location>
</feature>
<keyword evidence="11" id="KW-0732">Signal</keyword>
<dbReference type="STRING" id="7719.ENSCINP00000003548"/>
<dbReference type="PRINTS" id="PR00237">
    <property type="entry name" value="GPCRRHODOPSN"/>
</dbReference>
<evidence type="ECO:0000313" key="13">
    <source>
        <dbReference type="Ensembl" id="ENSCINP00000003548.2"/>
    </source>
</evidence>
<reference evidence="13" key="2">
    <citation type="journal article" date="2008" name="Genome Biol.">
        <title>Improved genome assembly and evidence-based global gene model set for the chordate Ciona intestinalis: new insight into intron and operon populations.</title>
        <authorList>
            <person name="Satou Y."/>
            <person name="Mineta K."/>
            <person name="Ogasawara M."/>
            <person name="Sasakura Y."/>
            <person name="Shoguchi E."/>
            <person name="Ueno K."/>
            <person name="Yamada L."/>
            <person name="Matsumoto J."/>
            <person name="Wasserscheid J."/>
            <person name="Dewar K."/>
            <person name="Wiley G.B."/>
            <person name="Macmil S.L."/>
            <person name="Roe B.A."/>
            <person name="Zeller R.W."/>
            <person name="Hastings K.E."/>
            <person name="Lemaire P."/>
            <person name="Lindquist E."/>
            <person name="Endo T."/>
            <person name="Hotta K."/>
            <person name="Inaba K."/>
        </authorList>
    </citation>
    <scope>NUCLEOTIDE SEQUENCE [LARGE SCALE GENOMIC DNA]</scope>
    <source>
        <strain evidence="13">wild type</strain>
    </source>
</reference>
<feature type="transmembrane region" description="Helical" evidence="10">
    <location>
        <begin position="136"/>
        <end position="159"/>
    </location>
</feature>
<evidence type="ECO:0000256" key="4">
    <source>
        <dbReference type="ARBA" id="ARBA00022989"/>
    </source>
</evidence>
<dbReference type="Ensembl" id="ENSCINT00000003548.2">
    <property type="protein sequence ID" value="ENSCINP00000003548.2"/>
    <property type="gene ID" value="ENSCING00000001757.2"/>
</dbReference>
<reference evidence="14" key="1">
    <citation type="journal article" date="2002" name="Science">
        <title>The draft genome of Ciona intestinalis: insights into chordate and vertebrate origins.</title>
        <authorList>
            <person name="Dehal P."/>
            <person name="Satou Y."/>
            <person name="Campbell R.K."/>
            <person name="Chapman J."/>
            <person name="Degnan B."/>
            <person name="De Tomaso A."/>
            <person name="Davidson B."/>
            <person name="Di Gregorio A."/>
            <person name="Gelpke M."/>
            <person name="Goodstein D.M."/>
            <person name="Harafuji N."/>
            <person name="Hastings K.E."/>
            <person name="Ho I."/>
            <person name="Hotta K."/>
            <person name="Huang W."/>
            <person name="Kawashima T."/>
            <person name="Lemaire P."/>
            <person name="Martinez D."/>
            <person name="Meinertzhagen I.A."/>
            <person name="Necula S."/>
            <person name="Nonaka M."/>
            <person name="Putnam N."/>
            <person name="Rash S."/>
            <person name="Saiga H."/>
            <person name="Satake M."/>
            <person name="Terry A."/>
            <person name="Yamada L."/>
            <person name="Wang H.G."/>
            <person name="Awazu S."/>
            <person name="Azumi K."/>
            <person name="Boore J."/>
            <person name="Branno M."/>
            <person name="Chin-Bow S."/>
            <person name="DeSantis R."/>
            <person name="Doyle S."/>
            <person name="Francino P."/>
            <person name="Keys D.N."/>
            <person name="Haga S."/>
            <person name="Hayashi H."/>
            <person name="Hino K."/>
            <person name="Imai K.S."/>
            <person name="Inaba K."/>
            <person name="Kano S."/>
            <person name="Kobayashi K."/>
            <person name="Kobayashi M."/>
            <person name="Lee B.I."/>
            <person name="Makabe K.W."/>
            <person name="Manohar C."/>
            <person name="Matassi G."/>
            <person name="Medina M."/>
            <person name="Mochizuki Y."/>
            <person name="Mount S."/>
            <person name="Morishita T."/>
            <person name="Miura S."/>
            <person name="Nakayama A."/>
            <person name="Nishizaka S."/>
            <person name="Nomoto H."/>
            <person name="Ohta F."/>
            <person name="Oishi K."/>
            <person name="Rigoutsos I."/>
            <person name="Sano M."/>
            <person name="Sasaki A."/>
            <person name="Sasakura Y."/>
            <person name="Shoguchi E."/>
            <person name="Shin-i T."/>
            <person name="Spagnuolo A."/>
            <person name="Stainier D."/>
            <person name="Suzuki M.M."/>
            <person name="Tassy O."/>
            <person name="Takatori N."/>
            <person name="Tokuoka M."/>
            <person name="Yagi K."/>
            <person name="Yoshizaki F."/>
            <person name="Wada S."/>
            <person name="Zhang C."/>
            <person name="Hyatt P.D."/>
            <person name="Larimer F."/>
            <person name="Detter C."/>
            <person name="Doggett N."/>
            <person name="Glavina T."/>
            <person name="Hawkins T."/>
            <person name="Richardson P."/>
            <person name="Lucas S."/>
            <person name="Kohara Y."/>
            <person name="Levine M."/>
            <person name="Satoh N."/>
            <person name="Rokhsar D.S."/>
        </authorList>
    </citation>
    <scope>NUCLEOTIDE SEQUENCE [LARGE SCALE GENOMIC DNA]</scope>
</reference>
<dbReference type="GO" id="GO:0005886">
    <property type="term" value="C:plasma membrane"/>
    <property type="evidence" value="ECO:0000318"/>
    <property type="project" value="GO_Central"/>
</dbReference>
<evidence type="ECO:0000256" key="2">
    <source>
        <dbReference type="ARBA" id="ARBA00022475"/>
    </source>
</evidence>
<sequence>NRYILQLAIADTLFLLMLPFTASSELSGEWSYGIVMCKIKEAILFINYYASIYFLVIMSFDRYLAVTKAFSSSDLVVALRGPRAAGIITAIGWVISVGISSPLFIYSTVGKCNVAFTYIITHSPNQYYFTWLKVNVSLFFCFPLLAMCCFYGLIIRAIVTTQAGAGRNEVQKYRNRVTVIVLALICLFLVSWLPWYTVQLALMNGISLSNSECKRLTYAVRLIAYLNSTLNPYFYGTLGGRFAERLRKARSKLGFVYTLSITSDTRRRARSWNNSARMANGLKDQDAPSGRLHIVENGKLSMGQRTERTAV</sequence>
<dbReference type="PROSITE" id="PS50262">
    <property type="entry name" value="G_PROTEIN_RECEP_F1_2"/>
    <property type="match status" value="1"/>
</dbReference>
<dbReference type="OMA" id="AMCCFYG"/>
<evidence type="ECO:0000256" key="3">
    <source>
        <dbReference type="ARBA" id="ARBA00022692"/>
    </source>
</evidence>
<dbReference type="HOGENOM" id="CLU_009579_8_1_1"/>
<feature type="signal peptide" evidence="11">
    <location>
        <begin position="1"/>
        <end position="23"/>
    </location>
</feature>
<proteinExistence type="inferred from homology"/>
<dbReference type="GeneTree" id="ENSGT00940000157017"/>
<evidence type="ECO:0000259" key="12">
    <source>
        <dbReference type="PROSITE" id="PS50262"/>
    </source>
</evidence>
<accession>F7AM41</accession>
<evidence type="ECO:0000256" key="11">
    <source>
        <dbReference type="SAM" id="SignalP"/>
    </source>
</evidence>
<dbReference type="SUPFAM" id="SSF81321">
    <property type="entry name" value="Family A G protein-coupled receptor-like"/>
    <property type="match status" value="1"/>
</dbReference>
<evidence type="ECO:0000256" key="5">
    <source>
        <dbReference type="ARBA" id="ARBA00023040"/>
    </source>
</evidence>
<keyword evidence="14" id="KW-1185">Reference proteome</keyword>
<evidence type="ECO:0000256" key="9">
    <source>
        <dbReference type="RuleBase" id="RU000688"/>
    </source>
</evidence>